<dbReference type="CDD" id="cd06571">
    <property type="entry name" value="Bac_DnaA_C"/>
    <property type="match status" value="1"/>
</dbReference>
<evidence type="ECO:0000256" key="6">
    <source>
        <dbReference type="ARBA" id="ARBA00023125"/>
    </source>
</evidence>
<dbReference type="GO" id="GO:0006275">
    <property type="term" value="P:regulation of DNA replication"/>
    <property type="evidence" value="ECO:0007669"/>
    <property type="project" value="InterPro"/>
</dbReference>
<dbReference type="InterPro" id="IPR003593">
    <property type="entry name" value="AAA+_ATPase"/>
</dbReference>
<evidence type="ECO:0000256" key="4">
    <source>
        <dbReference type="ARBA" id="ARBA00022840"/>
    </source>
</evidence>
<dbReference type="Proteomes" id="UP000253562">
    <property type="component" value="Unassembled WGS sequence"/>
</dbReference>
<dbReference type="GO" id="GO:0005524">
    <property type="term" value="F:ATP binding"/>
    <property type="evidence" value="ECO:0007669"/>
    <property type="project" value="UniProtKB-KW"/>
</dbReference>
<feature type="domain" description="Chromosomal replication initiator DnaA C-terminal" evidence="10">
    <location>
        <begin position="264"/>
        <end position="333"/>
    </location>
</feature>
<dbReference type="AlphaFoldDB" id="A0A368KSV0"/>
<dbReference type="Gene3D" id="1.10.1750.10">
    <property type="match status" value="1"/>
</dbReference>
<accession>A0A368KSV0</accession>
<dbReference type="InterPro" id="IPR010921">
    <property type="entry name" value="Trp_repressor/repl_initiator"/>
</dbReference>
<dbReference type="GO" id="GO:0003688">
    <property type="term" value="F:DNA replication origin binding"/>
    <property type="evidence" value="ECO:0007669"/>
    <property type="project" value="TreeGrafter"/>
</dbReference>
<name>A0A368KSV0_9BACT</name>
<keyword evidence="1" id="KW-0963">Cytoplasm</keyword>
<dbReference type="PANTHER" id="PTHR30050:SF2">
    <property type="entry name" value="CHROMOSOMAL REPLICATION INITIATOR PROTEIN DNAA"/>
    <property type="match status" value="1"/>
</dbReference>
<dbReference type="SUPFAM" id="SSF48295">
    <property type="entry name" value="TrpR-like"/>
    <property type="match status" value="1"/>
</dbReference>
<dbReference type="InterPro" id="IPR013317">
    <property type="entry name" value="DnaA_dom"/>
</dbReference>
<evidence type="ECO:0000256" key="3">
    <source>
        <dbReference type="ARBA" id="ARBA00022741"/>
    </source>
</evidence>
<evidence type="ECO:0000256" key="2">
    <source>
        <dbReference type="ARBA" id="ARBA00022705"/>
    </source>
</evidence>
<comment type="caution">
    <text evidence="11">The sequence shown here is derived from an EMBL/GenBank/DDBJ whole genome shotgun (WGS) entry which is preliminary data.</text>
</comment>
<protein>
    <recommendedName>
        <fullName evidence="7">Chromosomal replication initiator protein DnaA</fullName>
    </recommendedName>
</protein>
<dbReference type="SUPFAM" id="SSF52540">
    <property type="entry name" value="P-loop containing nucleoside triphosphate hydrolases"/>
    <property type="match status" value="1"/>
</dbReference>
<dbReference type="GO" id="GO:0006270">
    <property type="term" value="P:DNA replication initiation"/>
    <property type="evidence" value="ECO:0007669"/>
    <property type="project" value="InterPro"/>
</dbReference>
<evidence type="ECO:0000256" key="1">
    <source>
        <dbReference type="ARBA" id="ARBA00022490"/>
    </source>
</evidence>
<keyword evidence="2 7" id="KW-0235">DNA replication</keyword>
<dbReference type="InterPro" id="IPR013159">
    <property type="entry name" value="DnaA_C"/>
</dbReference>
<evidence type="ECO:0000256" key="7">
    <source>
        <dbReference type="RuleBase" id="RU000577"/>
    </source>
</evidence>
<evidence type="ECO:0000259" key="10">
    <source>
        <dbReference type="SMART" id="SM00760"/>
    </source>
</evidence>
<evidence type="ECO:0000256" key="5">
    <source>
        <dbReference type="ARBA" id="ARBA00023121"/>
    </source>
</evidence>
<dbReference type="CDD" id="cd00009">
    <property type="entry name" value="AAA"/>
    <property type="match status" value="1"/>
</dbReference>
<dbReference type="SMART" id="SM00382">
    <property type="entry name" value="AAA"/>
    <property type="match status" value="1"/>
</dbReference>
<dbReference type="SMART" id="SM00760">
    <property type="entry name" value="Bac_DnaA_C"/>
    <property type="match status" value="1"/>
</dbReference>
<dbReference type="InterPro" id="IPR020591">
    <property type="entry name" value="Chromosome_initiator_DnaA-like"/>
</dbReference>
<evidence type="ECO:0000313" key="11">
    <source>
        <dbReference type="EMBL" id="RCS52716.1"/>
    </source>
</evidence>
<keyword evidence="3 7" id="KW-0547">Nucleotide-binding</keyword>
<dbReference type="InterPro" id="IPR027417">
    <property type="entry name" value="P-loop_NTPase"/>
</dbReference>
<feature type="domain" description="AAA+ ATPase" evidence="9">
    <location>
        <begin position="56"/>
        <end position="188"/>
    </location>
</feature>
<comment type="function">
    <text evidence="7">Plays an essential role in the initiation and regulation of chromosomal replication. ATP-DnaA binds to the origin of replication (oriC) to initiate formation of the DNA replication initiation complex once per cell cycle. Binds the DnaA box (a 9 base pair repeat at the origin) and separates the double-stranded (ds)DNA. Forms a right-handed helical filament on oriC DNA; dsDNA binds to the exterior of the filament while single-stranded (ss)DNA is stabiized in the filament's interior. The ATP-DnaA-oriC complex binds and stabilizes one strand of the AT-rich DNA unwinding element (DUE), permitting loading of DNA polymerase. After initiation quickly degrades to an ADP-DnaA complex that is not apt for DNA replication. Binds acidic phospholipids.</text>
</comment>
<dbReference type="GO" id="GO:0005886">
    <property type="term" value="C:plasma membrane"/>
    <property type="evidence" value="ECO:0007669"/>
    <property type="project" value="TreeGrafter"/>
</dbReference>
<reference evidence="11 12" key="1">
    <citation type="submission" date="2018-07" db="EMBL/GenBank/DDBJ databases">
        <title>Comparative genomes isolates from brazilian mangrove.</title>
        <authorList>
            <person name="De Araujo J.E."/>
            <person name="Taketani R.G."/>
            <person name="Silva M.C.P."/>
            <person name="Lourenco M.V."/>
            <person name="Oliveira V.M."/>
            <person name="Andreote F.D."/>
        </authorList>
    </citation>
    <scope>NUCLEOTIDE SEQUENCE [LARGE SCALE GENOMIC DNA]</scope>
    <source>
        <strain evidence="11 12">HEX PRIS-MGV</strain>
    </source>
</reference>
<dbReference type="RefSeq" id="WP_114368142.1">
    <property type="nucleotide sequence ID" value="NZ_QPEX01000011.1"/>
</dbReference>
<dbReference type="OrthoDB" id="9807019at2"/>
<sequence length="360" mass="39527">MVTEIITIALPWVRQEDPALNGSAKRSIEGLRPFVAGPENRLIQSAVEALKQDASQFSPLVLYGPSGSGKSHLLQGLMGVLIERNPNLDVLAITGSDFAREYGNALRQETANETRARFFGADVLVLEDLHEMLHFPSMQQTLLHLLDELDRRGATVLVSCRENPIAMEGFSSELRSRLSAGLLIPVVLPEQGTREVLIQGIATRHNRKITQMAAQKLAVAFPHGLLQLSGIVNRLIAQTPPERCIDTALVDSLLQSDKNTAKISLRNIANLTAKYFRVKVADMKGSSRRQSIVQARSVAMLLARQLTEESLKAVGKHFGGRDHTTVMHAVSSIEAKLKKDVALREAVAELREAILQQSTN</sequence>
<dbReference type="Pfam" id="PF00308">
    <property type="entry name" value="Bac_DnaA"/>
    <property type="match status" value="1"/>
</dbReference>
<evidence type="ECO:0000256" key="8">
    <source>
        <dbReference type="RuleBase" id="RU004227"/>
    </source>
</evidence>
<proteinExistence type="inferred from homology"/>
<keyword evidence="5" id="KW-0446">Lipid-binding</keyword>
<dbReference type="EMBL" id="QPEX01000011">
    <property type="protein sequence ID" value="RCS52716.1"/>
    <property type="molecule type" value="Genomic_DNA"/>
</dbReference>
<dbReference type="PRINTS" id="PR00051">
    <property type="entry name" value="DNAA"/>
</dbReference>
<keyword evidence="6 7" id="KW-0238">DNA-binding</keyword>
<dbReference type="GO" id="GO:0008289">
    <property type="term" value="F:lipid binding"/>
    <property type="evidence" value="ECO:0007669"/>
    <property type="project" value="UniProtKB-KW"/>
</dbReference>
<gene>
    <name evidence="11" type="ORF">DTL42_07720</name>
</gene>
<evidence type="ECO:0000313" key="12">
    <source>
        <dbReference type="Proteomes" id="UP000253562"/>
    </source>
</evidence>
<dbReference type="Pfam" id="PF08299">
    <property type="entry name" value="Bac_DnaA_C"/>
    <property type="match status" value="1"/>
</dbReference>
<dbReference type="Gene3D" id="3.40.50.300">
    <property type="entry name" value="P-loop containing nucleotide triphosphate hydrolases"/>
    <property type="match status" value="1"/>
</dbReference>
<organism evidence="11 12">
    <name type="scientific">Bremerella cremea</name>
    <dbReference type="NCBI Taxonomy" id="1031537"/>
    <lineage>
        <taxon>Bacteria</taxon>
        <taxon>Pseudomonadati</taxon>
        <taxon>Planctomycetota</taxon>
        <taxon>Planctomycetia</taxon>
        <taxon>Pirellulales</taxon>
        <taxon>Pirellulaceae</taxon>
        <taxon>Bremerella</taxon>
    </lineage>
</organism>
<evidence type="ECO:0000259" key="9">
    <source>
        <dbReference type="SMART" id="SM00382"/>
    </source>
</evidence>
<dbReference type="PANTHER" id="PTHR30050">
    <property type="entry name" value="CHROMOSOMAL REPLICATION INITIATOR PROTEIN DNAA"/>
    <property type="match status" value="1"/>
</dbReference>
<keyword evidence="4 7" id="KW-0067">ATP-binding</keyword>
<comment type="similarity">
    <text evidence="8">Belongs to the DnaA family.</text>
</comment>